<feature type="domain" description="AMP-dependent synthetase/ligase" evidence="1">
    <location>
        <begin position="2"/>
        <end position="312"/>
    </location>
</feature>
<name>A0ABN0QX65_MYCUL</name>
<dbReference type="InterPro" id="IPR042099">
    <property type="entry name" value="ANL_N_sf"/>
</dbReference>
<accession>A0ABN0QX65</accession>
<dbReference type="Pfam" id="PF00501">
    <property type="entry name" value="AMP-binding"/>
    <property type="match status" value="1"/>
</dbReference>
<dbReference type="PRINTS" id="PR00154">
    <property type="entry name" value="AMPBINDING"/>
</dbReference>
<comment type="caution">
    <text evidence="2">The sequence shown here is derived from an EMBL/GenBank/DDBJ whole genome shotgun (WGS) entry which is preliminary data.</text>
</comment>
<evidence type="ECO:0000259" key="1">
    <source>
        <dbReference type="Pfam" id="PF00501"/>
    </source>
</evidence>
<dbReference type="Gene3D" id="3.30.300.30">
    <property type="match status" value="1"/>
</dbReference>
<dbReference type="InterPro" id="IPR020845">
    <property type="entry name" value="AMP-binding_CS"/>
</dbReference>
<dbReference type="PANTHER" id="PTHR45527:SF14">
    <property type="entry name" value="PLIPASTATIN SYNTHASE SUBUNIT B"/>
    <property type="match status" value="1"/>
</dbReference>
<dbReference type="InterPro" id="IPR000873">
    <property type="entry name" value="AMP-dep_synth/lig_dom"/>
</dbReference>
<evidence type="ECO:0000313" key="3">
    <source>
        <dbReference type="Proteomes" id="UP000020681"/>
    </source>
</evidence>
<gene>
    <name evidence="2" type="ORF">I551_4136</name>
</gene>
<dbReference type="InterPro" id="IPR045851">
    <property type="entry name" value="AMP-bd_C_sf"/>
</dbReference>
<dbReference type="Proteomes" id="UP000020681">
    <property type="component" value="Unassembled WGS sequence"/>
</dbReference>
<reference evidence="2 3" key="1">
    <citation type="submission" date="2014-01" db="EMBL/GenBank/DDBJ databases">
        <authorList>
            <person name="Dobos K."/>
            <person name="Lenaerts A."/>
            <person name="Ordway D."/>
            <person name="DeGroote M.A."/>
            <person name="Parker T."/>
            <person name="Sizemore C."/>
            <person name="Tallon L.J."/>
            <person name="Sadzewicz L.K."/>
            <person name="Sengamalay N."/>
            <person name="Fraser C.M."/>
            <person name="Hine E."/>
            <person name="Shefchek K.A."/>
            <person name="Das S.P."/>
            <person name="Tettelin H."/>
        </authorList>
    </citation>
    <scope>NUCLEOTIDE SEQUENCE [LARGE SCALE GENOMIC DNA]</scope>
    <source>
        <strain evidence="2 3">Harvey</strain>
    </source>
</reference>
<organism evidence="2 3">
    <name type="scientific">Mycobacterium ulcerans str. Harvey</name>
    <dbReference type="NCBI Taxonomy" id="1299332"/>
    <lineage>
        <taxon>Bacteria</taxon>
        <taxon>Bacillati</taxon>
        <taxon>Actinomycetota</taxon>
        <taxon>Actinomycetes</taxon>
        <taxon>Mycobacteriales</taxon>
        <taxon>Mycobacteriaceae</taxon>
        <taxon>Mycobacterium</taxon>
        <taxon>Mycobacterium ulcerans group</taxon>
    </lineage>
</organism>
<dbReference type="PROSITE" id="PS00455">
    <property type="entry name" value="AMP_BINDING"/>
    <property type="match status" value="1"/>
</dbReference>
<sequence length="400" mass="44290">MRPGDKVAMLLERTPLIPIAVLAIIKTGAAYVPLDPSWPPQQAELVLCDCAPTAILTETALQHVVADHDAPILQLDALDLSDQPGTGVDIEVNDDDVAYVIYTSGSTGRPKGVEVTHANVMRLFSATEGLVEFTSADRWTMFHSIAFDFSVWELWGPLLYGGCVVMVPYLETRTPRAFRELLSRERITVLNQTPSAFRLLRDADAEAATPLYLRYVIFGGERLTSSDLIPWIEAHGDSHPDLINMYGITETTVHVTFRRLRREDVLGGRGSRIGRPIPDLECLLTDAAGNLVPLGVRGEICVAGPGLAKGYLGQPELTGQRFVPHPFRPRERLYRSGDVGRRLPSGEIDYFGRLDHQVQLHGFRIELGEVENAVSGLEEVVACHAMVRHDDAKPGWWPTW</sequence>
<keyword evidence="3" id="KW-1185">Reference proteome</keyword>
<proteinExistence type="predicted"/>
<dbReference type="SUPFAM" id="SSF56801">
    <property type="entry name" value="Acetyl-CoA synthetase-like"/>
    <property type="match status" value="1"/>
</dbReference>
<dbReference type="InterPro" id="IPR020459">
    <property type="entry name" value="AMP-binding"/>
</dbReference>
<dbReference type="EMBL" id="JAOL01000122">
    <property type="protein sequence ID" value="EUA89367.1"/>
    <property type="molecule type" value="Genomic_DNA"/>
</dbReference>
<dbReference type="InterPro" id="IPR010071">
    <property type="entry name" value="AA_adenyl_dom"/>
</dbReference>
<dbReference type="NCBIfam" id="TIGR01733">
    <property type="entry name" value="AA-adenyl-dom"/>
    <property type="match status" value="1"/>
</dbReference>
<protein>
    <submittedName>
        <fullName evidence="2">Amino acid adenylation domain protein</fullName>
    </submittedName>
</protein>
<dbReference type="Gene3D" id="3.40.50.12780">
    <property type="entry name" value="N-terminal domain of ligase-like"/>
    <property type="match status" value="1"/>
</dbReference>
<evidence type="ECO:0000313" key="2">
    <source>
        <dbReference type="EMBL" id="EUA89367.1"/>
    </source>
</evidence>
<dbReference type="PANTHER" id="PTHR45527">
    <property type="entry name" value="NONRIBOSOMAL PEPTIDE SYNTHETASE"/>
    <property type="match status" value="1"/>
</dbReference>